<evidence type="ECO:0000256" key="5">
    <source>
        <dbReference type="ARBA" id="ARBA00022777"/>
    </source>
</evidence>
<sequence length="276" mass="28414">MHSTKPVILTIAGSDSSGGAGIQADIKAISATGGYACSVITALTAQNTRGVSAVHPVPQQMIRDQLEAVFSDLPVAAVKVGMLGDAATIRTLAEALRRHGPAHLVVDPVMVSANGDPLLAEEAVAALCEELLPLAEVITPNLPEAARLANCALPTRLAEVESLFAGLAELHCAAVLLKGGFLQREPRSPDWLLSGGEVRCFDAPRVMTPNTHGTGCTLSAALACYLAQGLPLELAVASAKHYIDRAIAAGAGLRVGHGRGPVEHFFRGLASAEGSA</sequence>
<dbReference type="GO" id="GO:0009229">
    <property type="term" value="P:thiamine diphosphate biosynthetic process"/>
    <property type="evidence" value="ECO:0007669"/>
    <property type="project" value="UniProtKB-UniPathway"/>
</dbReference>
<keyword evidence="4" id="KW-0547">Nucleotide-binding</keyword>
<keyword evidence="6" id="KW-0067">ATP-binding</keyword>
<dbReference type="FunFam" id="3.40.1190.20:FF:000003">
    <property type="entry name" value="Phosphomethylpyrimidine kinase ThiD"/>
    <property type="match status" value="1"/>
</dbReference>
<dbReference type="InterPro" id="IPR004399">
    <property type="entry name" value="HMP/HMP-P_kinase_dom"/>
</dbReference>
<dbReference type="KEGG" id="zdf:AN401_18730"/>
<dbReference type="Pfam" id="PF08543">
    <property type="entry name" value="Phos_pyr_kin"/>
    <property type="match status" value="1"/>
</dbReference>
<dbReference type="PANTHER" id="PTHR20858">
    <property type="entry name" value="PHOSPHOMETHYLPYRIMIDINE KINASE"/>
    <property type="match status" value="1"/>
</dbReference>
<dbReference type="GO" id="GO:0005829">
    <property type="term" value="C:cytosol"/>
    <property type="evidence" value="ECO:0007669"/>
    <property type="project" value="TreeGrafter"/>
</dbReference>
<name>A0A291HU14_9GAMM</name>
<dbReference type="EC" id="2.7.1.49" evidence="2"/>
<evidence type="ECO:0000259" key="7">
    <source>
        <dbReference type="Pfam" id="PF08543"/>
    </source>
</evidence>
<evidence type="ECO:0000256" key="2">
    <source>
        <dbReference type="ARBA" id="ARBA00012135"/>
    </source>
</evidence>
<evidence type="ECO:0000256" key="1">
    <source>
        <dbReference type="ARBA" id="ARBA00004948"/>
    </source>
</evidence>
<dbReference type="GO" id="GO:0008902">
    <property type="term" value="F:hydroxymethylpyrimidine kinase activity"/>
    <property type="evidence" value="ECO:0007669"/>
    <property type="project" value="UniProtKB-EC"/>
</dbReference>
<keyword evidence="9" id="KW-1185">Reference proteome</keyword>
<dbReference type="PANTHER" id="PTHR20858:SF17">
    <property type="entry name" value="HYDROXYMETHYLPYRIMIDINE_PHOSPHOMETHYLPYRIMIDINE KINASE THI20-RELATED"/>
    <property type="match status" value="1"/>
</dbReference>
<proteinExistence type="predicted"/>
<evidence type="ECO:0000313" key="9">
    <source>
        <dbReference type="Proteomes" id="UP000217763"/>
    </source>
</evidence>
<keyword evidence="5 8" id="KW-0418">Kinase</keyword>
<accession>A0A291HU14</accession>
<evidence type="ECO:0000313" key="8">
    <source>
        <dbReference type="EMBL" id="ATG75634.1"/>
    </source>
</evidence>
<feature type="domain" description="Pyridoxamine kinase/Phosphomethylpyrimidine kinase" evidence="7">
    <location>
        <begin position="15"/>
        <end position="262"/>
    </location>
</feature>
<dbReference type="InterPro" id="IPR013749">
    <property type="entry name" value="PM/HMP-P_kinase-1"/>
</dbReference>
<dbReference type="CDD" id="cd01169">
    <property type="entry name" value="HMPP_kinase"/>
    <property type="match status" value="1"/>
</dbReference>
<dbReference type="Proteomes" id="UP000217763">
    <property type="component" value="Chromosome"/>
</dbReference>
<dbReference type="SUPFAM" id="SSF53613">
    <property type="entry name" value="Ribokinase-like"/>
    <property type="match status" value="1"/>
</dbReference>
<comment type="pathway">
    <text evidence="1">Cofactor biosynthesis; thiamine diphosphate biosynthesis.</text>
</comment>
<organism evidence="8 9">
    <name type="scientific">Zobellella denitrificans</name>
    <dbReference type="NCBI Taxonomy" id="347534"/>
    <lineage>
        <taxon>Bacteria</taxon>
        <taxon>Pseudomonadati</taxon>
        <taxon>Pseudomonadota</taxon>
        <taxon>Gammaproteobacteria</taxon>
        <taxon>Aeromonadales</taxon>
        <taxon>Aeromonadaceae</taxon>
        <taxon>Zobellella</taxon>
    </lineage>
</organism>
<dbReference type="RefSeq" id="WP_096780204.1">
    <property type="nucleotide sequence ID" value="NZ_CP012621.1"/>
</dbReference>
<gene>
    <name evidence="8" type="ORF">AN401_18730</name>
</gene>
<protein>
    <recommendedName>
        <fullName evidence="2">hydroxymethylpyrimidine kinase</fullName>
        <ecNumber evidence="2">2.7.1.49</ecNumber>
    </recommendedName>
</protein>
<dbReference type="GO" id="GO:0009228">
    <property type="term" value="P:thiamine biosynthetic process"/>
    <property type="evidence" value="ECO:0007669"/>
    <property type="project" value="InterPro"/>
</dbReference>
<evidence type="ECO:0000256" key="6">
    <source>
        <dbReference type="ARBA" id="ARBA00022840"/>
    </source>
</evidence>
<evidence type="ECO:0000256" key="4">
    <source>
        <dbReference type="ARBA" id="ARBA00022741"/>
    </source>
</evidence>
<dbReference type="AlphaFoldDB" id="A0A291HU14"/>
<keyword evidence="3 8" id="KW-0808">Transferase</keyword>
<reference evidence="9" key="1">
    <citation type="submission" date="2015-09" db="EMBL/GenBank/DDBJ databases">
        <authorList>
            <person name="Shao Z."/>
            <person name="Wang L."/>
        </authorList>
    </citation>
    <scope>NUCLEOTIDE SEQUENCE [LARGE SCALE GENOMIC DNA]</scope>
    <source>
        <strain evidence="9">F13-1</strain>
    </source>
</reference>
<dbReference type="GO" id="GO:0008972">
    <property type="term" value="F:phosphomethylpyrimidine kinase activity"/>
    <property type="evidence" value="ECO:0007669"/>
    <property type="project" value="InterPro"/>
</dbReference>
<dbReference type="GO" id="GO:0005524">
    <property type="term" value="F:ATP binding"/>
    <property type="evidence" value="ECO:0007669"/>
    <property type="project" value="UniProtKB-KW"/>
</dbReference>
<dbReference type="InterPro" id="IPR029056">
    <property type="entry name" value="Ribokinase-like"/>
</dbReference>
<evidence type="ECO:0000256" key="3">
    <source>
        <dbReference type="ARBA" id="ARBA00022679"/>
    </source>
</evidence>
<dbReference type="NCBIfam" id="TIGR00097">
    <property type="entry name" value="HMP-P_kinase"/>
    <property type="match status" value="1"/>
</dbReference>
<dbReference type="EMBL" id="CP012621">
    <property type="protein sequence ID" value="ATG75634.1"/>
    <property type="molecule type" value="Genomic_DNA"/>
</dbReference>
<dbReference type="Gene3D" id="3.40.1190.20">
    <property type="match status" value="1"/>
</dbReference>
<dbReference type="UniPathway" id="UPA00060">
    <property type="reaction ID" value="UER00138"/>
</dbReference>